<dbReference type="EMBL" id="JANKBY010000288">
    <property type="protein sequence ID" value="MCR1824342.1"/>
    <property type="molecule type" value="Genomic_DNA"/>
</dbReference>
<dbReference type="InterPro" id="IPR036782">
    <property type="entry name" value="NE0471-like_N"/>
</dbReference>
<evidence type="ECO:0000313" key="2">
    <source>
        <dbReference type="Proteomes" id="UP001140817"/>
    </source>
</evidence>
<dbReference type="AlphaFoldDB" id="A0A9X2S4L7"/>
<dbReference type="Gene3D" id="3.30.2020.10">
    <property type="entry name" value="NE0471-like N-terminal domain"/>
    <property type="match status" value="1"/>
</dbReference>
<protein>
    <submittedName>
        <fullName evidence="1">DUF2442 domain-containing protein</fullName>
    </submittedName>
</protein>
<sequence length="79" mass="9257">MYLAVKDVKIMDNYRLILTFENNEKKLFDMTPYLELGVFQTLKDENLFKTVKVSFDTIEWANGADIDPETLYEDSHSLS</sequence>
<gene>
    <name evidence="1" type="ORF">NSA58_16290</name>
</gene>
<name>A0A9X2S4L7_9FIRM</name>
<comment type="caution">
    <text evidence="1">The sequence shown here is derived from an EMBL/GenBank/DDBJ whole genome shotgun (WGS) entry which is preliminary data.</text>
</comment>
<dbReference type="SUPFAM" id="SSF143880">
    <property type="entry name" value="NE0471 N-terminal domain-like"/>
    <property type="match status" value="1"/>
</dbReference>
<evidence type="ECO:0000313" key="1">
    <source>
        <dbReference type="EMBL" id="MCR1824342.1"/>
    </source>
</evidence>
<dbReference type="InterPro" id="IPR018841">
    <property type="entry name" value="DUF2442"/>
</dbReference>
<accession>A0A9X2S4L7</accession>
<dbReference type="RefSeq" id="WP_257560681.1">
    <property type="nucleotide sequence ID" value="NZ_JANKBY010000288.1"/>
</dbReference>
<dbReference type="Pfam" id="PF10387">
    <property type="entry name" value="DUF2442"/>
    <property type="match status" value="1"/>
</dbReference>
<reference evidence="1" key="1">
    <citation type="submission" date="2022-07" db="EMBL/GenBank/DDBJ databases">
        <title>Enhanced cultured diversity of the mouse gut microbiota enables custom-made synthetic communities.</title>
        <authorList>
            <person name="Afrizal A."/>
        </authorList>
    </citation>
    <scope>NUCLEOTIDE SEQUENCE</scope>
    <source>
        <strain evidence="1">DSM 29186</strain>
    </source>
</reference>
<organism evidence="1 2">
    <name type="scientific">Terrisporobacter muris</name>
    <dbReference type="NCBI Taxonomy" id="2963284"/>
    <lineage>
        <taxon>Bacteria</taxon>
        <taxon>Bacillati</taxon>
        <taxon>Bacillota</taxon>
        <taxon>Clostridia</taxon>
        <taxon>Peptostreptococcales</taxon>
        <taxon>Peptostreptococcaceae</taxon>
        <taxon>Terrisporobacter</taxon>
    </lineage>
</organism>
<dbReference type="Proteomes" id="UP001140817">
    <property type="component" value="Unassembled WGS sequence"/>
</dbReference>
<keyword evidence="2" id="KW-1185">Reference proteome</keyword>
<proteinExistence type="predicted"/>